<sequence length="64" mass="7365">MPSGRQLRFAPAELPLATPYHWLSLKNLNISLQKVVRELGAIEKLWARVVLELWCIALVNQKLK</sequence>
<name>A0ABU8YVT4_9CYAN</name>
<accession>A0ABU8YVT4</accession>
<comment type="caution">
    <text evidence="1">The sequence shown here is derived from an EMBL/GenBank/DDBJ whole genome shotgun (WGS) entry which is preliminary data.</text>
</comment>
<dbReference type="RefSeq" id="WP_340517648.1">
    <property type="nucleotide sequence ID" value="NZ_JBBLXS010000671.1"/>
</dbReference>
<proteinExistence type="predicted"/>
<gene>
    <name evidence="1" type="ORF">WMG39_27595</name>
</gene>
<keyword evidence="2" id="KW-1185">Reference proteome</keyword>
<evidence type="ECO:0000313" key="1">
    <source>
        <dbReference type="EMBL" id="MEK0188580.1"/>
    </source>
</evidence>
<protein>
    <recommendedName>
        <fullName evidence="3">Transposase</fullName>
    </recommendedName>
</protein>
<evidence type="ECO:0000313" key="2">
    <source>
        <dbReference type="Proteomes" id="UP001384579"/>
    </source>
</evidence>
<dbReference type="EMBL" id="JBBLXS010000671">
    <property type="protein sequence ID" value="MEK0188580.1"/>
    <property type="molecule type" value="Genomic_DNA"/>
</dbReference>
<dbReference type="Proteomes" id="UP001384579">
    <property type="component" value="Unassembled WGS sequence"/>
</dbReference>
<organism evidence="1 2">
    <name type="scientific">Microcoleus anatoxicus PTRS2</name>
    <dbReference type="NCBI Taxonomy" id="2705321"/>
    <lineage>
        <taxon>Bacteria</taxon>
        <taxon>Bacillati</taxon>
        <taxon>Cyanobacteriota</taxon>
        <taxon>Cyanophyceae</taxon>
        <taxon>Oscillatoriophycideae</taxon>
        <taxon>Oscillatoriales</taxon>
        <taxon>Microcoleaceae</taxon>
        <taxon>Microcoleus</taxon>
        <taxon>Microcoleus anatoxicus</taxon>
    </lineage>
</organism>
<evidence type="ECO:0008006" key="3">
    <source>
        <dbReference type="Google" id="ProtNLM"/>
    </source>
</evidence>
<reference evidence="1 2" key="1">
    <citation type="journal article" date="2020" name="Harmful Algae">
        <title>Molecular and morphological characterization of a novel dihydroanatoxin-a producing Microcoleus species (cyanobacteria) from the Russian River, California, USA.</title>
        <authorList>
            <person name="Conklin K.Y."/>
            <person name="Stancheva R."/>
            <person name="Otten T.G."/>
            <person name="Fadness R."/>
            <person name="Boyer G.L."/>
            <person name="Read B."/>
            <person name="Zhang X."/>
            <person name="Sheath R.G."/>
        </authorList>
    </citation>
    <scope>NUCLEOTIDE SEQUENCE [LARGE SCALE GENOMIC DNA]</scope>
    <source>
        <strain evidence="1 2">PTRS2</strain>
    </source>
</reference>